<dbReference type="OrthoDB" id="639027at2759"/>
<evidence type="ECO:0000313" key="3">
    <source>
        <dbReference type="EMBL" id="RKP12231.1"/>
    </source>
</evidence>
<reference evidence="4" key="1">
    <citation type="journal article" date="2018" name="Nat. Microbiol.">
        <title>Leveraging single-cell genomics to expand the fungal tree of life.</title>
        <authorList>
            <person name="Ahrendt S.R."/>
            <person name="Quandt C.A."/>
            <person name="Ciobanu D."/>
            <person name="Clum A."/>
            <person name="Salamov A."/>
            <person name="Andreopoulos B."/>
            <person name="Cheng J.F."/>
            <person name="Woyke T."/>
            <person name="Pelin A."/>
            <person name="Henrissat B."/>
            <person name="Reynolds N.K."/>
            <person name="Benny G.L."/>
            <person name="Smith M.E."/>
            <person name="James T.Y."/>
            <person name="Grigoriev I.V."/>
        </authorList>
    </citation>
    <scope>NUCLEOTIDE SEQUENCE [LARGE SCALE GENOMIC DNA]</scope>
</reference>
<keyword evidence="3" id="KW-0648">Protein biosynthesis</keyword>
<feature type="compositionally biased region" description="Low complexity" evidence="1">
    <location>
        <begin position="162"/>
        <end position="182"/>
    </location>
</feature>
<feature type="non-terminal residue" evidence="3">
    <location>
        <position position="217"/>
    </location>
</feature>
<keyword evidence="3" id="KW-0396">Initiation factor</keyword>
<gene>
    <name evidence="3" type="ORF">BJ684DRAFT_17265</name>
</gene>
<evidence type="ECO:0000313" key="4">
    <source>
        <dbReference type="Proteomes" id="UP000267251"/>
    </source>
</evidence>
<organism evidence="3 4">
    <name type="scientific">Piptocephalis cylindrospora</name>
    <dbReference type="NCBI Taxonomy" id="1907219"/>
    <lineage>
        <taxon>Eukaryota</taxon>
        <taxon>Fungi</taxon>
        <taxon>Fungi incertae sedis</taxon>
        <taxon>Zoopagomycota</taxon>
        <taxon>Zoopagomycotina</taxon>
        <taxon>Zoopagomycetes</taxon>
        <taxon>Zoopagales</taxon>
        <taxon>Piptocephalidaceae</taxon>
        <taxon>Piptocephalis</taxon>
    </lineage>
</organism>
<evidence type="ECO:0000259" key="2">
    <source>
        <dbReference type="Pfam" id="PF12353"/>
    </source>
</evidence>
<dbReference type="GO" id="GO:0003743">
    <property type="term" value="F:translation initiation factor activity"/>
    <property type="evidence" value="ECO:0007669"/>
    <property type="project" value="UniProtKB-KW"/>
</dbReference>
<dbReference type="CDD" id="cd12933">
    <property type="entry name" value="eIF3G"/>
    <property type="match status" value="1"/>
</dbReference>
<evidence type="ECO:0000256" key="1">
    <source>
        <dbReference type="SAM" id="MobiDB-lite"/>
    </source>
</evidence>
<dbReference type="InterPro" id="IPR017334">
    <property type="entry name" value="eIF3_g"/>
</dbReference>
<name>A0A4P9Y2F9_9FUNG</name>
<dbReference type="EMBL" id="KZ988422">
    <property type="protein sequence ID" value="RKP12231.1"/>
    <property type="molecule type" value="Genomic_DNA"/>
</dbReference>
<dbReference type="AlphaFoldDB" id="A0A4P9Y2F9"/>
<keyword evidence="4" id="KW-1185">Reference proteome</keyword>
<proteinExistence type="predicted"/>
<accession>A0A4P9Y2F9</accession>
<sequence length="217" mass="23687">MAELLSKDKNLNWGAGVDWADEDEIIDYQKPQEYTTPDGLKVSVQYKTNDQGETVKVTKKVRQRLVREKVNHAVAERKKWEKFGAEKGHPPGPDKDTTIVGEAIFLKLILGGRAVQEEPDDDAKLKEQLKGKKILCRICKGGHFTTKCPFKDTLKPLDELEGSPSSGDTSGAAASGAPASAGLQKPSSTGRYVPPSARLAASGEQREGDRMGSRPER</sequence>
<dbReference type="GO" id="GO:0005852">
    <property type="term" value="C:eukaryotic translation initiation factor 3 complex"/>
    <property type="evidence" value="ECO:0007669"/>
    <property type="project" value="InterPro"/>
</dbReference>
<dbReference type="Pfam" id="PF12353">
    <property type="entry name" value="eIF3g"/>
    <property type="match status" value="1"/>
</dbReference>
<dbReference type="Proteomes" id="UP000267251">
    <property type="component" value="Unassembled WGS sequence"/>
</dbReference>
<dbReference type="InterPro" id="IPR024675">
    <property type="entry name" value="eIF3g_N"/>
</dbReference>
<feature type="compositionally biased region" description="Basic and acidic residues" evidence="1">
    <location>
        <begin position="204"/>
        <end position="217"/>
    </location>
</feature>
<dbReference type="PIRSF" id="PIRSF037949">
    <property type="entry name" value="Transl_init_eIF-3_RNA-bind"/>
    <property type="match status" value="1"/>
</dbReference>
<feature type="domain" description="Eukaryotic translation initiation factor 3 subunit G N-terminal" evidence="2">
    <location>
        <begin position="32"/>
        <end position="154"/>
    </location>
</feature>
<protein>
    <submittedName>
        <fullName evidence="3">Eukaryotic translation initiation factor 3 subunit G-domain-containing protein</fullName>
    </submittedName>
</protein>
<feature type="region of interest" description="Disordered" evidence="1">
    <location>
        <begin position="159"/>
        <end position="217"/>
    </location>
</feature>